<protein>
    <submittedName>
        <fullName evidence="2">Uncharacterized protein</fullName>
    </submittedName>
</protein>
<keyword evidence="1" id="KW-0472">Membrane</keyword>
<keyword evidence="1" id="KW-0812">Transmembrane</keyword>
<dbReference type="AlphaFoldDB" id="A0A363ULF6"/>
<dbReference type="Proteomes" id="UP000251800">
    <property type="component" value="Unassembled WGS sequence"/>
</dbReference>
<name>A0A363ULF6_9GAMM</name>
<gene>
    <name evidence="2" type="ORF">DEH80_08275</name>
</gene>
<feature type="transmembrane region" description="Helical" evidence="1">
    <location>
        <begin position="6"/>
        <end position="31"/>
    </location>
</feature>
<dbReference type="RefSeq" id="WP_109720026.1">
    <property type="nucleotide sequence ID" value="NZ_QEQK01000006.1"/>
</dbReference>
<comment type="caution">
    <text evidence="2">The sequence shown here is derived from an EMBL/GenBank/DDBJ whole genome shotgun (WGS) entry which is preliminary data.</text>
</comment>
<proteinExistence type="predicted"/>
<accession>A0A363ULF6</accession>
<organism evidence="2 3">
    <name type="scientific">Abyssibacter profundi</name>
    <dbReference type="NCBI Taxonomy" id="2182787"/>
    <lineage>
        <taxon>Bacteria</taxon>
        <taxon>Pseudomonadati</taxon>
        <taxon>Pseudomonadota</taxon>
        <taxon>Gammaproteobacteria</taxon>
        <taxon>Chromatiales</taxon>
        <taxon>Oceanococcaceae</taxon>
        <taxon>Abyssibacter</taxon>
    </lineage>
</organism>
<dbReference type="EMBL" id="QEQK01000006">
    <property type="protein sequence ID" value="PWN56255.1"/>
    <property type="molecule type" value="Genomic_DNA"/>
</dbReference>
<evidence type="ECO:0000256" key="1">
    <source>
        <dbReference type="SAM" id="Phobius"/>
    </source>
</evidence>
<evidence type="ECO:0000313" key="2">
    <source>
        <dbReference type="EMBL" id="PWN56255.1"/>
    </source>
</evidence>
<keyword evidence="1" id="KW-1133">Transmembrane helix</keyword>
<keyword evidence="3" id="KW-1185">Reference proteome</keyword>
<reference evidence="2 3" key="1">
    <citation type="submission" date="2018-05" db="EMBL/GenBank/DDBJ databases">
        <title>Abyssibacter profundi OUC007T gen. nov., sp. nov, a marine bacterium isolated from seawater of the Mariana Trench.</title>
        <authorList>
            <person name="Zhou S."/>
        </authorList>
    </citation>
    <scope>NUCLEOTIDE SEQUENCE [LARGE SCALE GENOMIC DNA]</scope>
    <source>
        <strain evidence="2 3">OUC007</strain>
    </source>
</reference>
<sequence>MIAESLFVFAWSTIALVLMTVVLAAGVPAVLDWRARARRELFAVRLPSTDLEWRIGEQLHADLDPAPLAGR</sequence>
<evidence type="ECO:0000313" key="3">
    <source>
        <dbReference type="Proteomes" id="UP000251800"/>
    </source>
</evidence>